<dbReference type="PANTHER" id="PTHR33307">
    <property type="entry name" value="ALPHA-RHAMNOSIDASE (EUROFUNG)"/>
    <property type="match status" value="1"/>
</dbReference>
<dbReference type="PANTHER" id="PTHR33307:SF6">
    <property type="entry name" value="ALPHA-RHAMNOSIDASE (EUROFUNG)-RELATED"/>
    <property type="match status" value="1"/>
</dbReference>
<dbReference type="Pfam" id="PF25788">
    <property type="entry name" value="Ig_Rha78A_N"/>
    <property type="match status" value="1"/>
</dbReference>
<sequence length="870" mass="95518">MHPVINRPVRFEHHATEALGIDVRAPRISWQTTAEPGFVQAAYELEFERGATVESTGRVESTEQVLVPWTVAPLVSRERVGVRVRVFGSDGSVSPFSETGFVEAGLLEPGDWIARAVGPAWAEEPDTDRRPPLVRNDFRVEGPVRQARLYVTAHGVHETEINGLRVGRDILSPGWTVYGERLRYYTHDVTGFLTEGDNAIGAWLGDGWYRGRMGFNGGYRNLYGSDISLIAQLEIEFADGRRQTVATDDSWSASFGPILESGLYDGETYDTRLEQAGWSNGGFDASAWTPVAVTPRDPATFVAPEGPPVRCTEELAPVEIMRTPTGRYVLDFGQNLVGRLSIVVDGPAGTTVTLRHAEVMQDGELYTRPLRLAAATDTIVLDGLGERRWEPRFTIHGFRYAELDGWPGDLRPGAVTARVYHTDLERTGWFETSDPLVNRLHENVRWSMRGNFVDIPTDCPQRDERLGWTGDLQVFAPTASFLYDVSGMLGSWLKDVAVEQLEDGTVPWYVPVIPGGPTWTPIDPGAVWGDVAVLTPWTLYERFGDVGILEQQYESARRWVDLMDSLAGDNHLWNTGRQLGDWLDPAAPPEDPADALTDRYLVATAYFAFSTRTLAETARTIGHADDAAHYGRLASAVREAFITEYFDESGRMTSDAQTAYALAIEFDLLPDEPQRADVARSRVGELVHEADNRIATGFAGTPVISDALTRAGSVDIAYDLLLERECPSWLYTVLQGGTTIWERWDSRRPDGSVNPGEMTSFNHYALGAVADWMHRTVAGISPASPGYRDILVKPQPGGNLTSASATHLTPYGTVSVAWTLADGRLGVDLTVPTGSTARVELPGCEPATVGAGTHRFDTAHAAESPQDALA</sequence>
<organism evidence="8 9">
    <name type="scientific">Conyzicola nivalis</name>
    <dbReference type="NCBI Taxonomy" id="1477021"/>
    <lineage>
        <taxon>Bacteria</taxon>
        <taxon>Bacillati</taxon>
        <taxon>Actinomycetota</taxon>
        <taxon>Actinomycetes</taxon>
        <taxon>Micrococcales</taxon>
        <taxon>Microbacteriaceae</taxon>
        <taxon>Conyzicola</taxon>
    </lineage>
</organism>
<dbReference type="Gene3D" id="2.60.40.10">
    <property type="entry name" value="Immunoglobulins"/>
    <property type="match status" value="1"/>
</dbReference>
<dbReference type="Gene3D" id="1.50.10.10">
    <property type="match status" value="1"/>
</dbReference>
<evidence type="ECO:0000259" key="7">
    <source>
        <dbReference type="Pfam" id="PF17390"/>
    </source>
</evidence>
<keyword evidence="3" id="KW-0378">Hydrolase</keyword>
<evidence type="ECO:0000313" key="8">
    <source>
        <dbReference type="EMBL" id="GGB05704.1"/>
    </source>
</evidence>
<dbReference type="PIRSF" id="PIRSF010631">
    <property type="entry name" value="A-rhamnsds"/>
    <property type="match status" value="1"/>
</dbReference>
<comment type="catalytic activity">
    <reaction evidence="1">
        <text>Hydrolysis of terminal non-reducing alpha-L-rhamnose residues in alpha-L-rhamnosides.</text>
        <dbReference type="EC" id="3.2.1.40"/>
    </reaction>
</comment>
<dbReference type="InterPro" id="IPR008902">
    <property type="entry name" value="Rhamnosid_concanavalin"/>
</dbReference>
<feature type="domain" description="Alpha-L-rhamnosidase six-hairpin glycosidase" evidence="6">
    <location>
        <begin position="425"/>
        <end position="777"/>
    </location>
</feature>
<reference evidence="8" key="1">
    <citation type="journal article" date="2014" name="Int. J. Syst. Evol. Microbiol.">
        <title>Complete genome sequence of Corynebacterium casei LMG S-19264T (=DSM 44701T), isolated from a smear-ripened cheese.</title>
        <authorList>
            <consortium name="US DOE Joint Genome Institute (JGI-PGF)"/>
            <person name="Walter F."/>
            <person name="Albersmeier A."/>
            <person name="Kalinowski J."/>
            <person name="Ruckert C."/>
        </authorList>
    </citation>
    <scope>NUCLEOTIDE SEQUENCE</scope>
    <source>
        <strain evidence="8">CGMCC 1.12813</strain>
    </source>
</reference>
<keyword evidence="9" id="KW-1185">Reference proteome</keyword>
<dbReference type="Gene3D" id="2.60.420.10">
    <property type="entry name" value="Maltose phosphorylase, domain 3"/>
    <property type="match status" value="1"/>
</dbReference>
<dbReference type="Proteomes" id="UP000606922">
    <property type="component" value="Unassembled WGS sequence"/>
</dbReference>
<dbReference type="RefSeq" id="WP_188510512.1">
    <property type="nucleotide sequence ID" value="NZ_BMGB01000001.1"/>
</dbReference>
<feature type="domain" description="Alpha-L-rhamnosidase C-terminal" evidence="7">
    <location>
        <begin position="779"/>
        <end position="849"/>
    </location>
</feature>
<evidence type="ECO:0000259" key="6">
    <source>
        <dbReference type="Pfam" id="PF17389"/>
    </source>
</evidence>
<dbReference type="GO" id="GO:0005975">
    <property type="term" value="P:carbohydrate metabolic process"/>
    <property type="evidence" value="ECO:0007669"/>
    <property type="project" value="InterPro"/>
</dbReference>
<evidence type="ECO:0000313" key="9">
    <source>
        <dbReference type="Proteomes" id="UP000606922"/>
    </source>
</evidence>
<gene>
    <name evidence="8" type="ORF">GCM10010979_20490</name>
</gene>
<dbReference type="InterPro" id="IPR016007">
    <property type="entry name" value="Alpha_rhamnosid"/>
</dbReference>
<dbReference type="AlphaFoldDB" id="A0A916SLC4"/>
<dbReference type="InterPro" id="IPR008928">
    <property type="entry name" value="6-hairpin_glycosidase_sf"/>
</dbReference>
<dbReference type="Pfam" id="PF17389">
    <property type="entry name" value="Bac_rhamnosid6H"/>
    <property type="match status" value="1"/>
</dbReference>
<evidence type="ECO:0000259" key="4">
    <source>
        <dbReference type="Pfam" id="PF05592"/>
    </source>
</evidence>
<dbReference type="EMBL" id="BMGB01000001">
    <property type="protein sequence ID" value="GGB05704.1"/>
    <property type="molecule type" value="Genomic_DNA"/>
</dbReference>
<name>A0A916SLC4_9MICO</name>
<dbReference type="Pfam" id="PF08531">
    <property type="entry name" value="Bac_rhamnosid_N"/>
    <property type="match status" value="1"/>
</dbReference>
<evidence type="ECO:0000256" key="2">
    <source>
        <dbReference type="ARBA" id="ARBA00012652"/>
    </source>
</evidence>
<evidence type="ECO:0000256" key="1">
    <source>
        <dbReference type="ARBA" id="ARBA00001445"/>
    </source>
</evidence>
<comment type="caution">
    <text evidence="8">The sequence shown here is derived from an EMBL/GenBank/DDBJ whole genome shotgun (WGS) entry which is preliminary data.</text>
</comment>
<dbReference type="GO" id="GO:0030596">
    <property type="term" value="F:alpha-L-rhamnosidase activity"/>
    <property type="evidence" value="ECO:0007669"/>
    <property type="project" value="UniProtKB-EC"/>
</dbReference>
<reference evidence="8" key="2">
    <citation type="submission" date="2020-09" db="EMBL/GenBank/DDBJ databases">
        <authorList>
            <person name="Sun Q."/>
            <person name="Zhou Y."/>
        </authorList>
    </citation>
    <scope>NUCLEOTIDE SEQUENCE</scope>
    <source>
        <strain evidence="8">CGMCC 1.12813</strain>
    </source>
</reference>
<dbReference type="InterPro" id="IPR012341">
    <property type="entry name" value="6hp_glycosidase-like_sf"/>
</dbReference>
<accession>A0A916SLC4</accession>
<dbReference type="Pfam" id="PF17390">
    <property type="entry name" value="Bac_rhamnosid_C"/>
    <property type="match status" value="1"/>
</dbReference>
<dbReference type="EC" id="3.2.1.40" evidence="2"/>
<feature type="domain" description="Bacterial alpha-L-rhamnosidase N-terminal" evidence="5">
    <location>
        <begin position="144"/>
        <end position="313"/>
    </location>
</feature>
<evidence type="ECO:0000256" key="3">
    <source>
        <dbReference type="ARBA" id="ARBA00022801"/>
    </source>
</evidence>
<dbReference type="InterPro" id="IPR013737">
    <property type="entry name" value="Bac_rhamnosid_N"/>
</dbReference>
<protein>
    <recommendedName>
        <fullName evidence="2">alpha-L-rhamnosidase</fullName>
        <ecNumber evidence="2">3.2.1.40</ecNumber>
    </recommendedName>
</protein>
<dbReference type="InterPro" id="IPR013783">
    <property type="entry name" value="Ig-like_fold"/>
</dbReference>
<dbReference type="InterPro" id="IPR035396">
    <property type="entry name" value="Bac_rhamnosid6H"/>
</dbReference>
<feature type="domain" description="Alpha-L-rhamnosidase concanavalin-like" evidence="4">
    <location>
        <begin position="322"/>
        <end position="420"/>
    </location>
</feature>
<dbReference type="Gene3D" id="2.60.120.260">
    <property type="entry name" value="Galactose-binding domain-like"/>
    <property type="match status" value="2"/>
</dbReference>
<dbReference type="InterPro" id="IPR035398">
    <property type="entry name" value="Bac_rhamnosid_C"/>
</dbReference>
<dbReference type="SUPFAM" id="SSF48208">
    <property type="entry name" value="Six-hairpin glycosidases"/>
    <property type="match status" value="1"/>
</dbReference>
<proteinExistence type="predicted"/>
<dbReference type="Pfam" id="PF05592">
    <property type="entry name" value="Bac_rhamnosid"/>
    <property type="match status" value="1"/>
</dbReference>
<evidence type="ECO:0000259" key="5">
    <source>
        <dbReference type="Pfam" id="PF08531"/>
    </source>
</evidence>